<dbReference type="SUPFAM" id="SSF88659">
    <property type="entry name" value="Sigma3 and sigma4 domains of RNA polymerase sigma factors"/>
    <property type="match status" value="1"/>
</dbReference>
<evidence type="ECO:0000256" key="5">
    <source>
        <dbReference type="ARBA" id="ARBA00023163"/>
    </source>
</evidence>
<dbReference type="GO" id="GO:0016987">
    <property type="term" value="F:sigma factor activity"/>
    <property type="evidence" value="ECO:0007669"/>
    <property type="project" value="UniProtKB-KW"/>
</dbReference>
<proteinExistence type="inferred from homology"/>
<dbReference type="AlphaFoldDB" id="A0A3A8QHT4"/>
<organism evidence="8 9">
    <name type="scientific">Corallococcus llansteffanensis</name>
    <dbReference type="NCBI Taxonomy" id="2316731"/>
    <lineage>
        <taxon>Bacteria</taxon>
        <taxon>Pseudomonadati</taxon>
        <taxon>Myxococcota</taxon>
        <taxon>Myxococcia</taxon>
        <taxon>Myxococcales</taxon>
        <taxon>Cystobacterineae</taxon>
        <taxon>Myxococcaceae</taxon>
        <taxon>Corallococcus</taxon>
    </lineage>
</organism>
<feature type="domain" description="RNA polymerase sigma-70 region 2" evidence="6">
    <location>
        <begin position="32"/>
        <end position="99"/>
    </location>
</feature>
<gene>
    <name evidence="8" type="ORF">D7V93_01605</name>
</gene>
<evidence type="ECO:0000256" key="2">
    <source>
        <dbReference type="ARBA" id="ARBA00023015"/>
    </source>
</evidence>
<evidence type="ECO:0000256" key="1">
    <source>
        <dbReference type="ARBA" id="ARBA00010641"/>
    </source>
</evidence>
<dbReference type="InterPro" id="IPR013249">
    <property type="entry name" value="RNA_pol_sigma70_r4_t2"/>
</dbReference>
<keyword evidence="3" id="KW-0731">Sigma factor</keyword>
<evidence type="ECO:0000256" key="3">
    <source>
        <dbReference type="ARBA" id="ARBA00023082"/>
    </source>
</evidence>
<dbReference type="InterPro" id="IPR039425">
    <property type="entry name" value="RNA_pol_sigma-70-like"/>
</dbReference>
<evidence type="ECO:0000313" key="8">
    <source>
        <dbReference type="EMBL" id="RKH68289.1"/>
    </source>
</evidence>
<keyword evidence="9" id="KW-1185">Reference proteome</keyword>
<dbReference type="PANTHER" id="PTHR43133">
    <property type="entry name" value="RNA POLYMERASE ECF-TYPE SIGMA FACTO"/>
    <property type="match status" value="1"/>
</dbReference>
<dbReference type="Gene3D" id="1.10.10.10">
    <property type="entry name" value="Winged helix-like DNA-binding domain superfamily/Winged helix DNA-binding domain"/>
    <property type="match status" value="1"/>
</dbReference>
<dbReference type="Proteomes" id="UP000272888">
    <property type="component" value="Unassembled WGS sequence"/>
</dbReference>
<dbReference type="RefSeq" id="WP_120641645.1">
    <property type="nucleotide sequence ID" value="NZ_RAWB01000008.1"/>
</dbReference>
<comment type="similarity">
    <text evidence="1">Belongs to the sigma-70 factor family. ECF subfamily.</text>
</comment>
<dbReference type="InterPro" id="IPR013324">
    <property type="entry name" value="RNA_pol_sigma_r3/r4-like"/>
</dbReference>
<sequence length="198" mass="22882">MSTPCPSASHAGHPSNSRAIPFIPDAFWQRWRLHRPILLQQCMRMLGGQHSDAEDVVSITLLNALRQLSRECPPVVNERAWLIRILYNTCMDMHRYRRRFAGPVDFEEQNSTEEGPHTVVQDMSLSPEEVLLARERTRALDSHVQRLPPGLRTPFVMRFHQDMSYPEIAATLKLTDCNVRKRIQLAYRHLREACAETA</sequence>
<dbReference type="InterPro" id="IPR013325">
    <property type="entry name" value="RNA_pol_sigma_r2"/>
</dbReference>
<comment type="caution">
    <text evidence="8">The sequence shown here is derived from an EMBL/GenBank/DDBJ whole genome shotgun (WGS) entry which is preliminary data.</text>
</comment>
<dbReference type="Pfam" id="PF04542">
    <property type="entry name" value="Sigma70_r2"/>
    <property type="match status" value="1"/>
</dbReference>
<dbReference type="GO" id="GO:0006352">
    <property type="term" value="P:DNA-templated transcription initiation"/>
    <property type="evidence" value="ECO:0007669"/>
    <property type="project" value="InterPro"/>
</dbReference>
<keyword evidence="4" id="KW-0238">DNA-binding</keyword>
<evidence type="ECO:0000313" key="9">
    <source>
        <dbReference type="Proteomes" id="UP000272888"/>
    </source>
</evidence>
<evidence type="ECO:0000259" key="7">
    <source>
        <dbReference type="Pfam" id="PF08281"/>
    </source>
</evidence>
<dbReference type="NCBIfam" id="TIGR02937">
    <property type="entry name" value="sigma70-ECF"/>
    <property type="match status" value="1"/>
</dbReference>
<dbReference type="EMBL" id="RAWB01000008">
    <property type="protein sequence ID" value="RKH68289.1"/>
    <property type="molecule type" value="Genomic_DNA"/>
</dbReference>
<dbReference type="InterPro" id="IPR014284">
    <property type="entry name" value="RNA_pol_sigma-70_dom"/>
</dbReference>
<reference evidence="9" key="1">
    <citation type="submission" date="2018-09" db="EMBL/GenBank/DDBJ databases">
        <authorList>
            <person name="Livingstone P.G."/>
            <person name="Whitworth D.E."/>
        </authorList>
    </citation>
    <scope>NUCLEOTIDE SEQUENCE [LARGE SCALE GENOMIC DNA]</scope>
    <source>
        <strain evidence="9">CA051B</strain>
    </source>
</reference>
<accession>A0A3A8QHT4</accession>
<protein>
    <submittedName>
        <fullName evidence="8">Sigma-70 family RNA polymerase sigma factor</fullName>
    </submittedName>
</protein>
<feature type="domain" description="RNA polymerase sigma factor 70 region 4 type 2" evidence="7">
    <location>
        <begin position="139"/>
        <end position="190"/>
    </location>
</feature>
<dbReference type="PANTHER" id="PTHR43133:SF8">
    <property type="entry name" value="RNA POLYMERASE SIGMA FACTOR HI_1459-RELATED"/>
    <property type="match status" value="1"/>
</dbReference>
<keyword evidence="2" id="KW-0805">Transcription regulation</keyword>
<dbReference type="InterPro" id="IPR007627">
    <property type="entry name" value="RNA_pol_sigma70_r2"/>
</dbReference>
<dbReference type="Pfam" id="PF08281">
    <property type="entry name" value="Sigma70_r4_2"/>
    <property type="match status" value="1"/>
</dbReference>
<keyword evidence="5" id="KW-0804">Transcription</keyword>
<dbReference type="SUPFAM" id="SSF88946">
    <property type="entry name" value="Sigma2 domain of RNA polymerase sigma factors"/>
    <property type="match status" value="1"/>
</dbReference>
<dbReference type="GO" id="GO:0003677">
    <property type="term" value="F:DNA binding"/>
    <property type="evidence" value="ECO:0007669"/>
    <property type="project" value="UniProtKB-KW"/>
</dbReference>
<dbReference type="InterPro" id="IPR036388">
    <property type="entry name" value="WH-like_DNA-bd_sf"/>
</dbReference>
<name>A0A3A8QHT4_9BACT</name>
<dbReference type="Gene3D" id="1.10.1740.10">
    <property type="match status" value="1"/>
</dbReference>
<evidence type="ECO:0000256" key="4">
    <source>
        <dbReference type="ARBA" id="ARBA00023125"/>
    </source>
</evidence>
<evidence type="ECO:0000259" key="6">
    <source>
        <dbReference type="Pfam" id="PF04542"/>
    </source>
</evidence>